<proteinExistence type="predicted"/>
<dbReference type="RefSeq" id="WP_188664308.1">
    <property type="nucleotide sequence ID" value="NZ_BMKC01000003.1"/>
</dbReference>
<dbReference type="SUPFAM" id="SSF55073">
    <property type="entry name" value="Nucleotide cyclase"/>
    <property type="match status" value="1"/>
</dbReference>
<gene>
    <name evidence="5" type="ORF">GCM10011521_22950</name>
</gene>
<evidence type="ECO:0000256" key="1">
    <source>
        <dbReference type="ARBA" id="ARBA00012528"/>
    </source>
</evidence>
<feature type="transmembrane region" description="Helical" evidence="3">
    <location>
        <begin position="37"/>
        <end position="55"/>
    </location>
</feature>
<dbReference type="InterPro" id="IPR000160">
    <property type="entry name" value="GGDEF_dom"/>
</dbReference>
<feature type="domain" description="GGDEF" evidence="4">
    <location>
        <begin position="246"/>
        <end position="379"/>
    </location>
</feature>
<dbReference type="NCBIfam" id="TIGR00254">
    <property type="entry name" value="GGDEF"/>
    <property type="match status" value="1"/>
</dbReference>
<protein>
    <recommendedName>
        <fullName evidence="1">diguanylate cyclase</fullName>
        <ecNumber evidence="1">2.7.7.65</ecNumber>
    </recommendedName>
</protein>
<dbReference type="Proteomes" id="UP000623419">
    <property type="component" value="Unassembled WGS sequence"/>
</dbReference>
<dbReference type="InterPro" id="IPR029787">
    <property type="entry name" value="Nucleotide_cyclase"/>
</dbReference>
<dbReference type="Pfam" id="PF00990">
    <property type="entry name" value="GGDEF"/>
    <property type="match status" value="1"/>
</dbReference>
<dbReference type="InterPro" id="IPR050469">
    <property type="entry name" value="Diguanylate_Cyclase"/>
</dbReference>
<dbReference type="EC" id="2.7.7.65" evidence="1"/>
<evidence type="ECO:0000256" key="2">
    <source>
        <dbReference type="ARBA" id="ARBA00034247"/>
    </source>
</evidence>
<keyword evidence="3" id="KW-1133">Transmembrane helix</keyword>
<feature type="transmembrane region" description="Helical" evidence="3">
    <location>
        <begin position="148"/>
        <end position="166"/>
    </location>
</feature>
<comment type="catalytic activity">
    <reaction evidence="2">
        <text>2 GTP = 3',3'-c-di-GMP + 2 diphosphate</text>
        <dbReference type="Rhea" id="RHEA:24898"/>
        <dbReference type="ChEBI" id="CHEBI:33019"/>
        <dbReference type="ChEBI" id="CHEBI:37565"/>
        <dbReference type="ChEBI" id="CHEBI:58805"/>
        <dbReference type="EC" id="2.7.7.65"/>
    </reaction>
</comment>
<evidence type="ECO:0000313" key="5">
    <source>
        <dbReference type="EMBL" id="GGA83984.1"/>
    </source>
</evidence>
<evidence type="ECO:0000313" key="6">
    <source>
        <dbReference type="Proteomes" id="UP000623419"/>
    </source>
</evidence>
<keyword evidence="3" id="KW-0472">Membrane</keyword>
<dbReference type="PROSITE" id="PS50887">
    <property type="entry name" value="GGDEF"/>
    <property type="match status" value="1"/>
</dbReference>
<keyword evidence="6" id="KW-1185">Reference proteome</keyword>
<dbReference type="CDD" id="cd01949">
    <property type="entry name" value="GGDEF"/>
    <property type="match status" value="1"/>
</dbReference>
<dbReference type="EMBL" id="BMKC01000003">
    <property type="protein sequence ID" value="GGA83984.1"/>
    <property type="molecule type" value="Genomic_DNA"/>
</dbReference>
<keyword evidence="3" id="KW-0812">Transmembrane</keyword>
<feature type="transmembrane region" description="Helical" evidence="3">
    <location>
        <begin position="97"/>
        <end position="115"/>
    </location>
</feature>
<dbReference type="SMART" id="SM00267">
    <property type="entry name" value="GGDEF"/>
    <property type="match status" value="1"/>
</dbReference>
<dbReference type="Gene3D" id="3.30.70.270">
    <property type="match status" value="1"/>
</dbReference>
<feature type="transmembrane region" description="Helical" evidence="3">
    <location>
        <begin position="172"/>
        <end position="189"/>
    </location>
</feature>
<dbReference type="PANTHER" id="PTHR45138">
    <property type="entry name" value="REGULATORY COMPONENTS OF SENSORY TRANSDUCTION SYSTEM"/>
    <property type="match status" value="1"/>
</dbReference>
<sequence>MEGLKPALPATAGEDRQAWRLAQVVHDTYERSKLAGFLYLFGWAVVAWLAGAQLFAPLPTLVMAMVFLVLGVSRLLMRPPPAEDAVANRRWLKRYALVLPLAPLAWSGVQGWMLLDPRFGGEVRMVSLIATIGYATVFVNVYTTVRTFAVVGATALFLPTLVILWLDMDQRALAVAMTFYAVYLVGALLRTHAEYRRRLDLDMALREQRDLYEGLSRTDPLTGLCNRRHFSERLDALATRAHQDGAGFCLLILDVDHFKHVNDRYGHAVGDACLQALADRLQQVFTPPQCLLARLGGEEFGVLMQAGEDEARRAAERLRASLAASPLVLDGRPMGVTASIGLGRFDPDRHGDADGLYRAVDSALYAAKDAGRDRIAADA</sequence>
<feature type="transmembrane region" description="Helical" evidence="3">
    <location>
        <begin position="121"/>
        <end position="141"/>
    </location>
</feature>
<evidence type="ECO:0000259" key="4">
    <source>
        <dbReference type="PROSITE" id="PS50887"/>
    </source>
</evidence>
<comment type="caution">
    <text evidence="5">The sequence shown here is derived from an EMBL/GenBank/DDBJ whole genome shotgun (WGS) entry which is preliminary data.</text>
</comment>
<reference evidence="6" key="1">
    <citation type="journal article" date="2019" name="Int. J. Syst. Evol. Microbiol.">
        <title>The Global Catalogue of Microorganisms (GCM) 10K type strain sequencing project: providing services to taxonomists for standard genome sequencing and annotation.</title>
        <authorList>
            <consortium name="The Broad Institute Genomics Platform"/>
            <consortium name="The Broad Institute Genome Sequencing Center for Infectious Disease"/>
            <person name="Wu L."/>
            <person name="Ma J."/>
        </authorList>
    </citation>
    <scope>NUCLEOTIDE SEQUENCE [LARGE SCALE GENOMIC DNA]</scope>
    <source>
        <strain evidence="6">CGMCC 1.15905</strain>
    </source>
</reference>
<dbReference type="PANTHER" id="PTHR45138:SF9">
    <property type="entry name" value="DIGUANYLATE CYCLASE DGCM-RELATED"/>
    <property type="match status" value="1"/>
</dbReference>
<feature type="transmembrane region" description="Helical" evidence="3">
    <location>
        <begin position="61"/>
        <end position="77"/>
    </location>
</feature>
<organism evidence="5 6">
    <name type="scientific">Arenimonas soli</name>
    <dbReference type="NCBI Taxonomy" id="2269504"/>
    <lineage>
        <taxon>Bacteria</taxon>
        <taxon>Pseudomonadati</taxon>
        <taxon>Pseudomonadota</taxon>
        <taxon>Gammaproteobacteria</taxon>
        <taxon>Lysobacterales</taxon>
        <taxon>Lysobacteraceae</taxon>
        <taxon>Arenimonas</taxon>
    </lineage>
</organism>
<accession>A0ABQ1HQ83</accession>
<name>A0ABQ1HQ83_9GAMM</name>
<dbReference type="InterPro" id="IPR043128">
    <property type="entry name" value="Rev_trsase/Diguanyl_cyclase"/>
</dbReference>
<evidence type="ECO:0000256" key="3">
    <source>
        <dbReference type="SAM" id="Phobius"/>
    </source>
</evidence>